<dbReference type="PROSITE" id="PS50234">
    <property type="entry name" value="VWFA"/>
    <property type="match status" value="1"/>
</dbReference>
<evidence type="ECO:0000256" key="2">
    <source>
        <dbReference type="ARBA" id="ARBA00022448"/>
    </source>
</evidence>
<evidence type="ECO:0000256" key="6">
    <source>
        <dbReference type="ARBA" id="ARBA00022723"/>
    </source>
</evidence>
<evidence type="ECO:0000256" key="15">
    <source>
        <dbReference type="ARBA" id="ARBA00023303"/>
    </source>
</evidence>
<keyword evidence="7" id="KW-0732">Signal</keyword>
<dbReference type="GO" id="GO:0005891">
    <property type="term" value="C:voltage-gated calcium channel complex"/>
    <property type="evidence" value="ECO:0007669"/>
    <property type="project" value="TreeGrafter"/>
</dbReference>
<reference evidence="17" key="2">
    <citation type="submission" date="2020-01" db="EMBL/GenBank/DDBJ databases">
        <authorList>
            <person name="Korhonen P.K.K."/>
            <person name="Guangxu M.G."/>
            <person name="Wang T.W."/>
            <person name="Stroehlein A.J.S."/>
            <person name="Young N.D."/>
            <person name="Ang C.-S.A."/>
            <person name="Fernando D.W.F."/>
            <person name="Lu H.L."/>
            <person name="Taylor S.T."/>
            <person name="Ehtesham M.E.M."/>
            <person name="Najaraj S.H.N."/>
            <person name="Harsha G.H.G."/>
            <person name="Madugundu A.M."/>
            <person name="Renuse S.R."/>
            <person name="Holt D.H."/>
            <person name="Pandey A.P."/>
            <person name="Papenfuss A.P."/>
            <person name="Gasser R.B.G."/>
            <person name="Fischer K.F."/>
        </authorList>
    </citation>
    <scope>NUCLEOTIDE SEQUENCE</scope>
    <source>
        <strain evidence="17">SSS_KF_BRIS2020</strain>
    </source>
</reference>
<dbReference type="SUPFAM" id="SSF53300">
    <property type="entry name" value="vWA-like"/>
    <property type="match status" value="1"/>
</dbReference>
<reference evidence="18" key="3">
    <citation type="submission" date="2022-06" db="UniProtKB">
        <authorList>
            <consortium name="EnsemblMetazoa"/>
        </authorList>
    </citation>
    <scope>IDENTIFICATION</scope>
</reference>
<keyword evidence="11" id="KW-0406">Ion transport</keyword>
<dbReference type="Gene3D" id="3.40.50.410">
    <property type="entry name" value="von Willebrand factor, type A domain"/>
    <property type="match status" value="1"/>
</dbReference>
<reference evidence="19" key="1">
    <citation type="journal article" date="2020" name="PLoS Negl. Trop. Dis.">
        <title>High-quality nuclear genome for Sarcoptes scabiei-A critical resource for a neglected parasite.</title>
        <authorList>
            <person name="Korhonen P.K."/>
            <person name="Gasser R.B."/>
            <person name="Ma G."/>
            <person name="Wang T."/>
            <person name="Stroehlein A.J."/>
            <person name="Young N.D."/>
            <person name="Ang C.S."/>
            <person name="Fernando D.D."/>
            <person name="Lu H.C."/>
            <person name="Taylor S."/>
            <person name="Reynolds S.L."/>
            <person name="Mofiz E."/>
            <person name="Najaraj S.H."/>
            <person name="Gowda H."/>
            <person name="Madugundu A."/>
            <person name="Renuse S."/>
            <person name="Holt D."/>
            <person name="Pandey A."/>
            <person name="Papenfuss A.T."/>
            <person name="Fischer K."/>
        </authorList>
    </citation>
    <scope>NUCLEOTIDE SEQUENCE [LARGE SCALE GENOMIC DNA]</scope>
</reference>
<dbReference type="InterPro" id="IPR013680">
    <property type="entry name" value="VDCC_a2/dsu"/>
</dbReference>
<dbReference type="InterPro" id="IPR002035">
    <property type="entry name" value="VWF_A"/>
</dbReference>
<protein>
    <submittedName>
        <fullName evidence="17">Voltage-dependent calcium channel subunit alpha-2/delta-3</fullName>
    </submittedName>
</protein>
<organism evidence="17">
    <name type="scientific">Sarcoptes scabiei</name>
    <name type="common">Itch mite</name>
    <name type="synonym">Acarus scabiei</name>
    <dbReference type="NCBI Taxonomy" id="52283"/>
    <lineage>
        <taxon>Eukaryota</taxon>
        <taxon>Metazoa</taxon>
        <taxon>Ecdysozoa</taxon>
        <taxon>Arthropoda</taxon>
        <taxon>Chelicerata</taxon>
        <taxon>Arachnida</taxon>
        <taxon>Acari</taxon>
        <taxon>Acariformes</taxon>
        <taxon>Sarcoptiformes</taxon>
        <taxon>Astigmata</taxon>
        <taxon>Psoroptidia</taxon>
        <taxon>Sarcoptoidea</taxon>
        <taxon>Sarcoptidae</taxon>
        <taxon>Sarcoptinae</taxon>
        <taxon>Sarcoptes</taxon>
    </lineage>
</organism>
<evidence type="ECO:0000313" key="18">
    <source>
        <dbReference type="EnsemblMetazoa" id="KAF7490498.1"/>
    </source>
</evidence>
<keyword evidence="10" id="KW-1133">Transmembrane helix</keyword>
<keyword evidence="6" id="KW-0479">Metal-binding</keyword>
<evidence type="ECO:0000256" key="7">
    <source>
        <dbReference type="ARBA" id="ARBA00022729"/>
    </source>
</evidence>
<dbReference type="Pfam" id="PF08473">
    <property type="entry name" value="VGCC_alpha2"/>
    <property type="match status" value="1"/>
</dbReference>
<evidence type="ECO:0000313" key="19">
    <source>
        <dbReference type="Proteomes" id="UP000070412"/>
    </source>
</evidence>
<feature type="domain" description="VWFA" evidence="16">
    <location>
        <begin position="253"/>
        <end position="430"/>
    </location>
</feature>
<proteinExistence type="predicted"/>
<dbReference type="InterPro" id="IPR051173">
    <property type="entry name" value="Ca_channel_alpha-2/delta"/>
</dbReference>
<keyword evidence="13" id="KW-1015">Disulfide bond</keyword>
<keyword evidence="15" id="KW-0407">Ion channel</keyword>
<dbReference type="OrthoDB" id="10054666at2759"/>
<dbReference type="EMBL" id="WVUK01000062">
    <property type="protein sequence ID" value="KAF7490498.1"/>
    <property type="molecule type" value="Genomic_DNA"/>
</dbReference>
<evidence type="ECO:0000256" key="12">
    <source>
        <dbReference type="ARBA" id="ARBA00023136"/>
    </source>
</evidence>
<evidence type="ECO:0000256" key="5">
    <source>
        <dbReference type="ARBA" id="ARBA00022692"/>
    </source>
</evidence>
<keyword evidence="2" id="KW-0813">Transport</keyword>
<evidence type="ECO:0000256" key="14">
    <source>
        <dbReference type="ARBA" id="ARBA00023180"/>
    </source>
</evidence>
<keyword evidence="5" id="KW-0812">Transmembrane</keyword>
<dbReference type="PANTHER" id="PTHR10166:SF37">
    <property type="entry name" value="STOLID, ISOFORM H"/>
    <property type="match status" value="1"/>
</dbReference>
<evidence type="ECO:0000256" key="1">
    <source>
        <dbReference type="ARBA" id="ARBA00004479"/>
    </source>
</evidence>
<evidence type="ECO:0000259" key="16">
    <source>
        <dbReference type="PROSITE" id="PS50234"/>
    </source>
</evidence>
<evidence type="ECO:0000256" key="8">
    <source>
        <dbReference type="ARBA" id="ARBA00022837"/>
    </source>
</evidence>
<dbReference type="InterPro" id="IPR013608">
    <property type="entry name" value="VWA_N"/>
</dbReference>
<sequence length="1238" mass="144975">MKRFRRRMLLYSIQLIFVSNLVFGFDFKNSVHEVAERFGMEMLNIGYEETCFKKIKENYEKYRNDVKQIDSMKLMNSMRTDLINIFNLKQEAVERIAIETEKIAEKYAYEKNNGEEYKPYHNVKRIYDDRDEIDSQQDYYNYQPLPLSYHPNFEDSKINLQHSAIHVPINVFEQAPDIQNDIQWTETLSETFINNLAYDPSLSWQFFCSTKGFLREYPAFQWKQPGDETIKSPDLYDCRMRQWYIQAAVSSKDIIILLDTSGSMTGLRKNIALNVVYNILDTLTEDDFVQVMKFTNEIKYVSPCFNRMVQATKRNIREIKEKLEGFKTSDIANFTLGFMEAFKTLKNFEKQKKGSLCNQAVMLISDGAPETFENVFLKYNPNAKIRVFTYVIGREVTQIQEVYWMACNNRGFYAQVSNLAEVREQVQQYIPIMSRPLVLSAQRSFAWTPVYAPVSEIQLTDWIWDERVKAVKMKFLKQVQQSLGILESSEDDAKINETYEVIEEIIDEDLPSLTDSSSPNIQSNLQNNGLRRRRSNIEHEMSKIPERKKKIPLKITLSTPVFNHRKYINITKKILVKNVYKESKPEEIRIAQLHGVAGIDVPIKEIEKSASSFRLGVNGYSFMLTNNGKVIYHPDFRPIFQDMLKPFYTSIDLTEVEVSNSTEQTRWIDPAIFAMRNEMLEGETGYRKLSTKSHMDMMKRPIIKLNHYYFGSIDNTPFSFAIVLPEGYGSYRFQAQIDLKNLRENLTVYFEGDHWRVHPDWVYCENPHKLSGIIPQTPEEVILQFLNYDLPSKNYAWTVTSAEPRRYENVTCDQELLQSLFFDAKMTHTFEECSKYSLQFNRQDRKTIDIVSVFVSTRSGFTRFKTNNENEAEQRNDPDIFSRSIDEVYYRRSVDFYLNDSKAFLYSIPFEAGFKDSNFLVTASHAIYVGSSVDSETPVAVVGVQYNYSSFYSSFFKIAENNQLNCLDEEINCFVLDNNGFVVISNVYQHAGLFLGEINNELMQDMVQNGIYQKIKFFDYQAICIHITPFWNSAIRSAQTPLFYLLRIFKWLASRLVFFLSLLQGDRMPFEALAEMAMNIDENDYEADPYDIKFNKSNPKPCDKEFDLYELATFSNRTLQFSYSCDPGVCTRDYYIHNILHSNLLLLISTKNCHCFETSVRFEPKESELDDEAYCELYRSEQFRRKPESCFKEHDQEEELKYCGRATNLQTLSIISILLMISIKTLIIHRSNLLISER</sequence>
<evidence type="ECO:0000313" key="17">
    <source>
        <dbReference type="EMBL" id="KAF7490498.1"/>
    </source>
</evidence>
<dbReference type="InterPro" id="IPR036465">
    <property type="entry name" value="vWFA_dom_sf"/>
</dbReference>
<accession>A0A834VE71</accession>
<evidence type="ECO:0000256" key="11">
    <source>
        <dbReference type="ARBA" id="ARBA00023065"/>
    </source>
</evidence>
<evidence type="ECO:0000256" key="9">
    <source>
        <dbReference type="ARBA" id="ARBA00022882"/>
    </source>
</evidence>
<keyword evidence="12" id="KW-0472">Membrane</keyword>
<dbReference type="PANTHER" id="PTHR10166">
    <property type="entry name" value="VOLTAGE-DEPENDENT CALCIUM CHANNEL SUBUNIT ALPHA-2/DELTA-RELATED"/>
    <property type="match status" value="1"/>
</dbReference>
<dbReference type="AlphaFoldDB" id="A0A834VE71"/>
<dbReference type="Pfam" id="PF08399">
    <property type="entry name" value="VWA_N"/>
    <property type="match status" value="1"/>
</dbReference>
<keyword evidence="3" id="KW-0109">Calcium transport</keyword>
<evidence type="ECO:0000256" key="4">
    <source>
        <dbReference type="ARBA" id="ARBA00022673"/>
    </source>
</evidence>
<keyword evidence="9" id="KW-0851">Voltage-gated channel</keyword>
<dbReference type="Pfam" id="PF13768">
    <property type="entry name" value="VWA_3"/>
    <property type="match status" value="1"/>
</dbReference>
<gene>
    <name evidence="17" type="ORF">SSS_8883</name>
</gene>
<dbReference type="GO" id="GO:0046872">
    <property type="term" value="F:metal ion binding"/>
    <property type="evidence" value="ECO:0007669"/>
    <property type="project" value="UniProtKB-KW"/>
</dbReference>
<dbReference type="EnsemblMetazoa" id="SSS_8883s_mrna">
    <property type="protein sequence ID" value="KAF7490498.1"/>
    <property type="gene ID" value="SSS_8883"/>
</dbReference>
<keyword evidence="14" id="KW-0325">Glycoprotein</keyword>
<evidence type="ECO:0000256" key="10">
    <source>
        <dbReference type="ARBA" id="ARBA00022989"/>
    </source>
</evidence>
<dbReference type="FunFam" id="3.40.50.410:FF:000007">
    <property type="entry name" value="Calcium voltage-gated channel auxiliary subunit alpha2delta 3"/>
    <property type="match status" value="1"/>
</dbReference>
<dbReference type="SMART" id="SM00327">
    <property type="entry name" value="VWA"/>
    <property type="match status" value="1"/>
</dbReference>
<dbReference type="Gene3D" id="3.30.450.20">
    <property type="entry name" value="PAS domain"/>
    <property type="match status" value="1"/>
</dbReference>
<evidence type="ECO:0000256" key="3">
    <source>
        <dbReference type="ARBA" id="ARBA00022568"/>
    </source>
</evidence>
<dbReference type="Proteomes" id="UP000070412">
    <property type="component" value="Unassembled WGS sequence"/>
</dbReference>
<evidence type="ECO:0000256" key="13">
    <source>
        <dbReference type="ARBA" id="ARBA00023157"/>
    </source>
</evidence>
<keyword evidence="19" id="KW-1185">Reference proteome</keyword>
<dbReference type="GO" id="GO:0005245">
    <property type="term" value="F:voltage-gated calcium channel activity"/>
    <property type="evidence" value="ECO:0007669"/>
    <property type="project" value="TreeGrafter"/>
</dbReference>
<name>A0A834VE71_SARSC</name>
<keyword evidence="4" id="KW-0107">Calcium channel</keyword>
<comment type="subcellular location">
    <subcellularLocation>
        <location evidence="1">Membrane</location>
        <topology evidence="1">Single-pass type I membrane protein</topology>
    </subcellularLocation>
</comment>
<keyword evidence="8" id="KW-0106">Calcium</keyword>